<dbReference type="SMART" id="SM00858">
    <property type="entry name" value="SAF"/>
    <property type="match status" value="1"/>
</dbReference>
<protein>
    <submittedName>
        <fullName evidence="2">Flp pilus assembly protein CpaB</fullName>
    </submittedName>
</protein>
<dbReference type="InterPro" id="IPR017592">
    <property type="entry name" value="Pilus_assmbl_Flp-typ_CpaB"/>
</dbReference>
<dbReference type="Pfam" id="PF08666">
    <property type="entry name" value="SAF"/>
    <property type="match status" value="1"/>
</dbReference>
<dbReference type="Pfam" id="PF16976">
    <property type="entry name" value="RcpC"/>
    <property type="match status" value="1"/>
</dbReference>
<evidence type="ECO:0000259" key="1">
    <source>
        <dbReference type="SMART" id="SM00858"/>
    </source>
</evidence>
<dbReference type="InterPro" id="IPR031571">
    <property type="entry name" value="RcpC_dom"/>
</dbReference>
<organism evidence="2 3">
    <name type="scientific">Pseudoalteromonas issachenkonii</name>
    <dbReference type="NCBI Taxonomy" id="152297"/>
    <lineage>
        <taxon>Bacteria</taxon>
        <taxon>Pseudomonadati</taxon>
        <taxon>Pseudomonadota</taxon>
        <taxon>Gammaproteobacteria</taxon>
        <taxon>Alteromonadales</taxon>
        <taxon>Pseudoalteromonadaceae</taxon>
        <taxon>Pseudoalteromonas</taxon>
    </lineage>
</organism>
<reference evidence="2 3" key="1">
    <citation type="submission" date="2024-02" db="EMBL/GenBank/DDBJ databases">
        <title>Bacteria isolated from the canopy kelp, Nereocystis luetkeana.</title>
        <authorList>
            <person name="Pfister C.A."/>
            <person name="Younker I.T."/>
            <person name="Light S.H."/>
        </authorList>
    </citation>
    <scope>NUCLEOTIDE SEQUENCE [LARGE SCALE GENOMIC DNA]</scope>
    <source>
        <strain evidence="2 3">TI.1.03</strain>
    </source>
</reference>
<dbReference type="Proteomes" id="UP001371391">
    <property type="component" value="Unassembled WGS sequence"/>
</dbReference>
<evidence type="ECO:0000313" key="2">
    <source>
        <dbReference type="EMBL" id="MEL0656886.1"/>
    </source>
</evidence>
<dbReference type="RefSeq" id="WP_341603754.1">
    <property type="nucleotide sequence ID" value="NZ_JBAKAW010000019.1"/>
</dbReference>
<gene>
    <name evidence="2" type="primary">cpaB</name>
    <name evidence="2" type="ORF">V6257_17830</name>
</gene>
<dbReference type="CDD" id="cd11614">
    <property type="entry name" value="SAF_CpaB_FlgA_like"/>
    <property type="match status" value="1"/>
</dbReference>
<comment type="caution">
    <text evidence="2">The sequence shown here is derived from an EMBL/GenBank/DDBJ whole genome shotgun (WGS) entry which is preliminary data.</text>
</comment>
<evidence type="ECO:0000313" key="3">
    <source>
        <dbReference type="Proteomes" id="UP001371391"/>
    </source>
</evidence>
<name>A0ABU9H5H4_9GAMM</name>
<dbReference type="EMBL" id="JBAKAW010000019">
    <property type="protein sequence ID" value="MEL0656886.1"/>
    <property type="molecule type" value="Genomic_DNA"/>
</dbReference>
<sequence length="293" mass="32317">MKINNMLDKNWVLLLVSIILGVFAAWSIGKYMESKEDEMRVLYSRDDVVKVPVVVVTKSLLKGAVIDKTMVAVRKIPSDYLPAGYLSPQEFGDVEGQMLLENLKTGQALLKSYLPGKGFEQFSDMLQDGRRAVTIQIDENNSNSGMLVAGDKVDLYLLSEKTKGKPQLDLLIEKVNVLATGKITVAENKDLVNEIYRDPSNYSTVTLDVSLLNAGRVSLAKEHGKFVALLRNRKDEQQVLSKNIDSSSLFSGSKKQREVEIIVGGSGTSIQTVSGNIVINKTSYADKNNNNNL</sequence>
<feature type="domain" description="SAF" evidence="1">
    <location>
        <begin position="51"/>
        <end position="115"/>
    </location>
</feature>
<dbReference type="InterPro" id="IPR013974">
    <property type="entry name" value="SAF"/>
</dbReference>
<keyword evidence="3" id="KW-1185">Reference proteome</keyword>
<accession>A0ABU9H5H4</accession>
<proteinExistence type="predicted"/>
<dbReference type="NCBIfam" id="TIGR03177">
    <property type="entry name" value="pilus_cpaB"/>
    <property type="match status" value="1"/>
</dbReference>